<evidence type="ECO:0000256" key="5">
    <source>
        <dbReference type="ARBA" id="ARBA00007131"/>
    </source>
</evidence>
<organism evidence="13 14">
    <name type="scientific">Phytoactinopolyspora alkaliphila</name>
    <dbReference type="NCBI Taxonomy" id="1783498"/>
    <lineage>
        <taxon>Bacteria</taxon>
        <taxon>Bacillati</taxon>
        <taxon>Actinomycetota</taxon>
        <taxon>Actinomycetes</taxon>
        <taxon>Jiangellales</taxon>
        <taxon>Jiangellaceae</taxon>
        <taxon>Phytoactinopolyspora</taxon>
    </lineage>
</organism>
<keyword evidence="11" id="KW-0786">Thiamine pyrophosphate</keyword>
<dbReference type="CDD" id="cd07033">
    <property type="entry name" value="TPP_PYR_DXS_TK_like"/>
    <property type="match status" value="1"/>
</dbReference>
<dbReference type="CDD" id="cd02012">
    <property type="entry name" value="TPP_TK"/>
    <property type="match status" value="1"/>
</dbReference>
<comment type="cofactor">
    <cofactor evidence="3">
        <name>Mg(2+)</name>
        <dbReference type="ChEBI" id="CHEBI:18420"/>
    </cofactor>
</comment>
<dbReference type="EC" id="2.2.1.1" evidence="13"/>
<dbReference type="InterPro" id="IPR009014">
    <property type="entry name" value="Transketo_C/PFOR_II"/>
</dbReference>
<dbReference type="Pfam" id="PF02779">
    <property type="entry name" value="Transket_pyr"/>
    <property type="match status" value="1"/>
</dbReference>
<sequence length="618" mass="65855">MTGQNVSQAVHIGELGDQLRVDAIRCSAASGSGHPTSSMSAADLMATLFTRHLRYDFDDPSNPHNDHLIFSKGHASPLLYALYKAAGAITDEELLSFRTLGSRMEGHPTPRLPWVDVATGSLGQGLPFGVGIALAGKLLDRLPYRVWVLCGDSELAEGSIWEACEHAGYEKLANLVAIVDVNRLGQRGPTRHGWDTGAYARRMQAFDWNTIEIDGHDIDQIDSAYAAAAASDRPTAILARTTKGAGVEAVADREEQHGKPLADADDAIDELGGVRNVRIDVRPPANETEPYQFGEPSPLRLSEYKVGDSVATRNAFGEALAALGAARPDVVGLDAEVGDSTRMQKFADAHPERFFQCYIAEQQMIAAAVGMGVRGWTPYAATFAAFLTRAYDFVRMAAVSGAELRLVGSHAGVAIGQDGPSQMGLEDLAAFRAVHRSVVLYPCDANQTAALVAAMADYPGIAYLRTSRGDTPVIYGPGEEFSIAGSRVLRSSAQDDVTIIAAGVTVHEALTAADQLGQDGISARVIDLYSVKPVDAQTVRDAARDTGRIVTVEDHWPQGGVGDAVLDVFAQGAEGPMPQVLKLAVHGMPASATPEEQLRTAGIDHQAVTEAVRSLLRR</sequence>
<evidence type="ECO:0000256" key="11">
    <source>
        <dbReference type="ARBA" id="ARBA00023052"/>
    </source>
</evidence>
<dbReference type="SUPFAM" id="SSF52518">
    <property type="entry name" value="Thiamin diphosphate-binding fold (THDP-binding)"/>
    <property type="match status" value="2"/>
</dbReference>
<comment type="similarity">
    <text evidence="5">Belongs to the transketolase family.</text>
</comment>
<dbReference type="GO" id="GO:0004802">
    <property type="term" value="F:transketolase activity"/>
    <property type="evidence" value="ECO:0007669"/>
    <property type="project" value="UniProtKB-EC"/>
</dbReference>
<dbReference type="GO" id="GO:0000287">
    <property type="term" value="F:magnesium ion binding"/>
    <property type="evidence" value="ECO:0007669"/>
    <property type="project" value="UniProtKB-ARBA"/>
</dbReference>
<keyword evidence="8" id="KW-0479">Metal-binding</keyword>
<dbReference type="EMBL" id="JAAGOB010000005">
    <property type="protein sequence ID" value="NED95937.1"/>
    <property type="molecule type" value="Genomic_DNA"/>
</dbReference>
<dbReference type="PANTHER" id="PTHR43195">
    <property type="entry name" value="TRANSKETOLASE"/>
    <property type="match status" value="1"/>
</dbReference>
<dbReference type="InterPro" id="IPR029061">
    <property type="entry name" value="THDP-binding"/>
</dbReference>
<dbReference type="Proteomes" id="UP000469185">
    <property type="component" value="Unassembled WGS sequence"/>
</dbReference>
<evidence type="ECO:0000259" key="12">
    <source>
        <dbReference type="SMART" id="SM00861"/>
    </source>
</evidence>
<dbReference type="InterPro" id="IPR051424">
    <property type="entry name" value="Transketolase-like"/>
</dbReference>
<dbReference type="Gene3D" id="3.40.50.920">
    <property type="match status" value="1"/>
</dbReference>
<feature type="domain" description="Transketolase-like pyrimidine-binding" evidence="12">
    <location>
        <begin position="310"/>
        <end position="473"/>
    </location>
</feature>
<comment type="cofactor">
    <cofactor evidence="1">
        <name>Ca(2+)</name>
        <dbReference type="ChEBI" id="CHEBI:29108"/>
    </cofactor>
</comment>
<dbReference type="PANTHER" id="PTHR43195:SF1">
    <property type="entry name" value="FI06132P-RELATED"/>
    <property type="match status" value="1"/>
</dbReference>
<dbReference type="FunFam" id="3.40.50.970:FF:000129">
    <property type="entry name" value="Transketolase"/>
    <property type="match status" value="1"/>
</dbReference>
<evidence type="ECO:0000256" key="9">
    <source>
        <dbReference type="ARBA" id="ARBA00022837"/>
    </source>
</evidence>
<evidence type="ECO:0000313" key="13">
    <source>
        <dbReference type="EMBL" id="NED95937.1"/>
    </source>
</evidence>
<gene>
    <name evidence="13" type="ORF">G1H11_11515</name>
</gene>
<comment type="caution">
    <text evidence="13">The sequence shown here is derived from an EMBL/GenBank/DDBJ whole genome shotgun (WGS) entry which is preliminary data.</text>
</comment>
<dbReference type="Pfam" id="PF02780">
    <property type="entry name" value="Transketolase_C"/>
    <property type="match status" value="1"/>
</dbReference>
<comment type="subunit">
    <text evidence="6">Homodimer.</text>
</comment>
<evidence type="ECO:0000256" key="8">
    <source>
        <dbReference type="ARBA" id="ARBA00022723"/>
    </source>
</evidence>
<dbReference type="InterPro" id="IPR005474">
    <property type="entry name" value="Transketolase_N"/>
</dbReference>
<evidence type="ECO:0000256" key="4">
    <source>
        <dbReference type="ARBA" id="ARBA00001964"/>
    </source>
</evidence>
<keyword evidence="14" id="KW-1185">Reference proteome</keyword>
<evidence type="ECO:0000256" key="10">
    <source>
        <dbReference type="ARBA" id="ARBA00022842"/>
    </source>
</evidence>
<name>A0A6N9YLY4_9ACTN</name>
<dbReference type="AlphaFoldDB" id="A0A6N9YLY4"/>
<keyword evidence="7 13" id="KW-0808">Transferase</keyword>
<dbReference type="GO" id="GO:0005737">
    <property type="term" value="C:cytoplasm"/>
    <property type="evidence" value="ECO:0007669"/>
    <property type="project" value="UniProtKB-ARBA"/>
</dbReference>
<comment type="cofactor">
    <cofactor evidence="2">
        <name>Mn(2+)</name>
        <dbReference type="ChEBI" id="CHEBI:29035"/>
    </cofactor>
</comment>
<evidence type="ECO:0000256" key="3">
    <source>
        <dbReference type="ARBA" id="ARBA00001946"/>
    </source>
</evidence>
<dbReference type="InterPro" id="IPR005475">
    <property type="entry name" value="Transketolase-like_Pyr-bd"/>
</dbReference>
<dbReference type="PROSITE" id="PS00802">
    <property type="entry name" value="TRANSKETOLASE_2"/>
    <property type="match status" value="1"/>
</dbReference>
<keyword evidence="9" id="KW-0106">Calcium</keyword>
<keyword evidence="10" id="KW-0460">Magnesium</keyword>
<comment type="cofactor">
    <cofactor evidence="4">
        <name>thiamine diphosphate</name>
        <dbReference type="ChEBI" id="CHEBI:58937"/>
    </cofactor>
</comment>
<dbReference type="SMART" id="SM00861">
    <property type="entry name" value="Transket_pyr"/>
    <property type="match status" value="1"/>
</dbReference>
<evidence type="ECO:0000256" key="1">
    <source>
        <dbReference type="ARBA" id="ARBA00001913"/>
    </source>
</evidence>
<evidence type="ECO:0000256" key="6">
    <source>
        <dbReference type="ARBA" id="ARBA00011738"/>
    </source>
</evidence>
<evidence type="ECO:0000313" key="14">
    <source>
        <dbReference type="Proteomes" id="UP000469185"/>
    </source>
</evidence>
<evidence type="ECO:0000256" key="7">
    <source>
        <dbReference type="ARBA" id="ARBA00022679"/>
    </source>
</evidence>
<dbReference type="Pfam" id="PF00456">
    <property type="entry name" value="Transketolase_N"/>
    <property type="match status" value="1"/>
</dbReference>
<dbReference type="InterPro" id="IPR020826">
    <property type="entry name" value="Transketolase_BS"/>
</dbReference>
<proteinExistence type="inferred from homology"/>
<dbReference type="GO" id="GO:0030976">
    <property type="term" value="F:thiamine pyrophosphate binding"/>
    <property type="evidence" value="ECO:0007669"/>
    <property type="project" value="TreeGrafter"/>
</dbReference>
<dbReference type="Gene3D" id="3.40.50.970">
    <property type="match status" value="2"/>
</dbReference>
<dbReference type="SUPFAM" id="SSF52922">
    <property type="entry name" value="TK C-terminal domain-like"/>
    <property type="match status" value="1"/>
</dbReference>
<dbReference type="InterPro" id="IPR033248">
    <property type="entry name" value="Transketolase_C"/>
</dbReference>
<protein>
    <submittedName>
        <fullName evidence="13">Transketolase</fullName>
        <ecNumber evidence="13">2.2.1.1</ecNumber>
    </submittedName>
</protein>
<dbReference type="NCBIfam" id="NF004559">
    <property type="entry name" value="PRK05899.2-5"/>
    <property type="match status" value="1"/>
</dbReference>
<reference evidence="13 14" key="1">
    <citation type="submission" date="2020-02" db="EMBL/GenBank/DDBJ databases">
        <authorList>
            <person name="Li X.-J."/>
            <person name="Feng X.-M."/>
        </authorList>
    </citation>
    <scope>NUCLEOTIDE SEQUENCE [LARGE SCALE GENOMIC DNA]</scope>
    <source>
        <strain evidence="13 14">CGMCC 4.7225</strain>
    </source>
</reference>
<dbReference type="RefSeq" id="WP_163818694.1">
    <property type="nucleotide sequence ID" value="NZ_JAAGOB010000005.1"/>
</dbReference>
<evidence type="ECO:0000256" key="2">
    <source>
        <dbReference type="ARBA" id="ARBA00001936"/>
    </source>
</evidence>
<accession>A0A6N9YLY4</accession>